<protein>
    <submittedName>
        <fullName evidence="1">Uncharacterized protein</fullName>
    </submittedName>
</protein>
<evidence type="ECO:0000313" key="1">
    <source>
        <dbReference type="EMBL" id="MPN52970.1"/>
    </source>
</evidence>
<organism evidence="1">
    <name type="scientific">bioreactor metagenome</name>
    <dbReference type="NCBI Taxonomy" id="1076179"/>
    <lineage>
        <taxon>unclassified sequences</taxon>
        <taxon>metagenomes</taxon>
        <taxon>ecological metagenomes</taxon>
    </lineage>
</organism>
<accession>A0A645IPD2</accession>
<gene>
    <name evidence="1" type="ORF">SDC9_200633</name>
</gene>
<comment type="caution">
    <text evidence="1">The sequence shown here is derived from an EMBL/GenBank/DDBJ whole genome shotgun (WGS) entry which is preliminary data.</text>
</comment>
<proteinExistence type="predicted"/>
<reference evidence="1" key="1">
    <citation type="submission" date="2019-08" db="EMBL/GenBank/DDBJ databases">
        <authorList>
            <person name="Kucharzyk K."/>
            <person name="Murdoch R.W."/>
            <person name="Higgins S."/>
            <person name="Loffler F."/>
        </authorList>
    </citation>
    <scope>NUCLEOTIDE SEQUENCE</scope>
</reference>
<name>A0A645IPD2_9ZZZZ</name>
<dbReference type="AlphaFoldDB" id="A0A645IPD2"/>
<sequence>MDEYLIIEYDTVENLVYFDSLHQYAGNYPQWFTTDGVRVFHVDSRIGVFSHSTGNFIGYTQKTSIANTDNYIFLAHDNTLSRTVNGNRLLQLLGSDGNPMRGQATNATLFKQGSTFGYDTYKNFKMNDGSDLGFKFEITSISGGSCTIDFYVA</sequence>
<dbReference type="EMBL" id="VSSQ01119608">
    <property type="protein sequence ID" value="MPN52970.1"/>
    <property type="molecule type" value="Genomic_DNA"/>
</dbReference>